<accession>H9A0B1</accession>
<dbReference type="PROSITE" id="PS00584">
    <property type="entry name" value="PFKB_KINASES_2"/>
    <property type="match status" value="1"/>
</dbReference>
<evidence type="ECO:0000259" key="4">
    <source>
        <dbReference type="Pfam" id="PF00294"/>
    </source>
</evidence>
<dbReference type="SUPFAM" id="SSF53613">
    <property type="entry name" value="Ribokinase-like"/>
    <property type="match status" value="1"/>
</dbReference>
<proteinExistence type="inferred from homology"/>
<evidence type="ECO:0000256" key="2">
    <source>
        <dbReference type="ARBA" id="ARBA00022679"/>
    </source>
</evidence>
<dbReference type="InterPro" id="IPR011611">
    <property type="entry name" value="PfkB_dom"/>
</dbReference>
<evidence type="ECO:0000256" key="3">
    <source>
        <dbReference type="ARBA" id="ARBA00022777"/>
    </source>
</evidence>
<dbReference type="EMBL" id="JN684207">
    <property type="protein sequence ID" value="AFE48531.1"/>
    <property type="molecule type" value="Genomic_DNA"/>
</dbReference>
<dbReference type="InterPro" id="IPR029056">
    <property type="entry name" value="Ribokinase-like"/>
</dbReference>
<dbReference type="InterPro" id="IPR050306">
    <property type="entry name" value="PfkB_Carbo_kinase"/>
</dbReference>
<organism evidence="5">
    <name type="scientific">uncultured rumen bacterium</name>
    <dbReference type="NCBI Taxonomy" id="136703"/>
    <lineage>
        <taxon>Bacteria</taxon>
        <taxon>environmental samples</taxon>
    </lineage>
</organism>
<dbReference type="GO" id="GO:0016301">
    <property type="term" value="F:kinase activity"/>
    <property type="evidence" value="ECO:0007669"/>
    <property type="project" value="UniProtKB-KW"/>
</dbReference>
<dbReference type="CDD" id="cd01167">
    <property type="entry name" value="bac_FRK"/>
    <property type="match status" value="1"/>
</dbReference>
<name>H9A0B1_9BACT</name>
<dbReference type="AlphaFoldDB" id="H9A0B1"/>
<evidence type="ECO:0000256" key="1">
    <source>
        <dbReference type="ARBA" id="ARBA00010688"/>
    </source>
</evidence>
<dbReference type="PANTHER" id="PTHR43085:SF57">
    <property type="entry name" value="CARBOHYDRATE KINASE PFKB DOMAIN-CONTAINING PROTEIN"/>
    <property type="match status" value="1"/>
</dbReference>
<comment type="similarity">
    <text evidence="1">Belongs to the carbohydrate kinase PfkB family.</text>
</comment>
<dbReference type="PANTHER" id="PTHR43085">
    <property type="entry name" value="HEXOKINASE FAMILY MEMBER"/>
    <property type="match status" value="1"/>
</dbReference>
<reference evidence="5" key="1">
    <citation type="journal article" date="2012" name="Protein J.">
        <title>Isolation of alpha-Glucuronidase Enzyme from a Rumen Metagenomic Library.</title>
        <authorList>
            <person name="Lee C.C."/>
            <person name="Kibblewhite R.E."/>
            <person name="Wagschal K."/>
            <person name="Li R."/>
            <person name="Orts W.J."/>
        </authorList>
    </citation>
    <scope>NUCLEOTIDE SEQUENCE</scope>
</reference>
<protein>
    <submittedName>
        <fullName evidence="5">Fructokinase</fullName>
    </submittedName>
</protein>
<evidence type="ECO:0000313" key="5">
    <source>
        <dbReference type="EMBL" id="AFE48531.1"/>
    </source>
</evidence>
<keyword evidence="3 5" id="KW-0418">Kinase</keyword>
<feature type="domain" description="Carbohydrate kinase PfkB" evidence="4">
    <location>
        <begin position="2"/>
        <end position="271"/>
    </location>
</feature>
<dbReference type="InterPro" id="IPR002173">
    <property type="entry name" value="Carboh/pur_kinase_PfkB_CS"/>
</dbReference>
<dbReference type="Gene3D" id="3.40.1190.20">
    <property type="match status" value="1"/>
</dbReference>
<dbReference type="Pfam" id="PF00294">
    <property type="entry name" value="PfkB"/>
    <property type="match status" value="1"/>
</dbReference>
<keyword evidence="2" id="KW-0808">Transferase</keyword>
<sequence length="323" mass="35895">MRKVIGIGETILDIIFKNDQPIGAVPGGSVFNGIISLGRAGISAAFISETGNDRVGRRIISFLEENHVDASSINVYPESKSPVSLAFLNEHNDAEYIFYKDHPHDRLDFVLPEIQPDDIVMFGSYYAVNPVIRQQVQGFLEYARDNGAILYYDVNFRASHQNEVMKLNANILENLEYADIVRGSQEDFEVMFNKHDAETVYKAQIDFYCKNFIYSQGCNPIEVRGAGKFARQYPVKPMETVSTIGAGDNFNAGFVYGLIKNGITREMLETGLTQEQWDALIGEACAFSANVCGSIHNSIDLDFAAQKQRELDAALSSIEGSNS</sequence>